<proteinExistence type="predicted"/>
<keyword evidence="1" id="KW-0732">Signal</keyword>
<dbReference type="EMBL" id="VOIH02000003">
    <property type="protein sequence ID" value="KAF3450003.1"/>
    <property type="molecule type" value="Genomic_DNA"/>
</dbReference>
<dbReference type="Proteomes" id="UP000796880">
    <property type="component" value="Unassembled WGS sequence"/>
</dbReference>
<reference evidence="2" key="1">
    <citation type="submission" date="2020-03" db="EMBL/GenBank/DDBJ databases">
        <title>A high-quality chromosome-level genome assembly of a woody plant with both climbing and erect habits, Rhamnella rubrinervis.</title>
        <authorList>
            <person name="Lu Z."/>
            <person name="Yang Y."/>
            <person name="Zhu X."/>
            <person name="Sun Y."/>
        </authorList>
    </citation>
    <scope>NUCLEOTIDE SEQUENCE</scope>
    <source>
        <strain evidence="2">BYM</strain>
        <tissue evidence="2">Leaf</tissue>
    </source>
</reference>
<dbReference type="AlphaFoldDB" id="A0A8K0HDA2"/>
<feature type="signal peptide" evidence="1">
    <location>
        <begin position="1"/>
        <end position="15"/>
    </location>
</feature>
<accession>A0A8K0HDA2</accession>
<gene>
    <name evidence="2" type="ORF">FNV43_RR06082</name>
</gene>
<evidence type="ECO:0000256" key="1">
    <source>
        <dbReference type="SAM" id="SignalP"/>
    </source>
</evidence>
<protein>
    <submittedName>
        <fullName evidence="2">Uncharacterized protein</fullName>
    </submittedName>
</protein>
<feature type="chain" id="PRO_5035476770" evidence="1">
    <location>
        <begin position="16"/>
        <end position="298"/>
    </location>
</feature>
<evidence type="ECO:0000313" key="3">
    <source>
        <dbReference type="Proteomes" id="UP000796880"/>
    </source>
</evidence>
<sequence length="298" mass="33245">MMVGWWGILQPSVMRFVFLCPYLGLERLGLLGGRVAGGVGIGEFGLGSGVQVGLGYLHLELAHIAADKKPRGGQLAAGGRGLLFKVTFGRYWEVFTRRGDYTAGRSLGKYRLDDEPQQVSPVMRHKLLARSCRSSHHVNDAVEGSEPYFEGDLMLRIHRPRSALSRVLGGLIWLGMSNLSLSTCRCWRRYIDLDYPQSHGYRSDLLRWTVYHNARGWIRVPTLGLSTSSRCRKAALGLNFSTNCSSTAGSDPGFHRWNEKRGEVFVVEVAFEGGLRVGKSRSGWKFLVDGKRLGRKRS</sequence>
<comment type="caution">
    <text evidence="2">The sequence shown here is derived from an EMBL/GenBank/DDBJ whole genome shotgun (WGS) entry which is preliminary data.</text>
</comment>
<keyword evidence="3" id="KW-1185">Reference proteome</keyword>
<evidence type="ECO:0000313" key="2">
    <source>
        <dbReference type="EMBL" id="KAF3450003.1"/>
    </source>
</evidence>
<organism evidence="2 3">
    <name type="scientific">Rhamnella rubrinervis</name>
    <dbReference type="NCBI Taxonomy" id="2594499"/>
    <lineage>
        <taxon>Eukaryota</taxon>
        <taxon>Viridiplantae</taxon>
        <taxon>Streptophyta</taxon>
        <taxon>Embryophyta</taxon>
        <taxon>Tracheophyta</taxon>
        <taxon>Spermatophyta</taxon>
        <taxon>Magnoliopsida</taxon>
        <taxon>eudicotyledons</taxon>
        <taxon>Gunneridae</taxon>
        <taxon>Pentapetalae</taxon>
        <taxon>rosids</taxon>
        <taxon>fabids</taxon>
        <taxon>Rosales</taxon>
        <taxon>Rhamnaceae</taxon>
        <taxon>rhamnoid group</taxon>
        <taxon>Rhamneae</taxon>
        <taxon>Rhamnella</taxon>
    </lineage>
</organism>
<name>A0A8K0HDA2_9ROSA</name>